<dbReference type="Proteomes" id="UP001362999">
    <property type="component" value="Unassembled WGS sequence"/>
</dbReference>
<keyword evidence="8" id="KW-1185">Reference proteome</keyword>
<comment type="caution">
    <text evidence="7">The sequence shown here is derived from an EMBL/GenBank/DDBJ whole genome shotgun (WGS) entry which is preliminary data.</text>
</comment>
<dbReference type="PANTHER" id="PTHR12132">
    <property type="entry name" value="DNA REPAIR AND RECOMBINATION PROTEIN RAD52, RAD59"/>
    <property type="match status" value="1"/>
</dbReference>
<accession>A0AAV9ZG73</accession>
<feature type="compositionally biased region" description="Pro residues" evidence="5">
    <location>
        <begin position="265"/>
        <end position="275"/>
    </location>
</feature>
<comment type="similarity">
    <text evidence="1">Belongs to the RAD52 family.</text>
</comment>
<dbReference type="SUPFAM" id="SSF54768">
    <property type="entry name" value="dsRNA-binding domain-like"/>
    <property type="match status" value="1"/>
</dbReference>
<evidence type="ECO:0000256" key="3">
    <source>
        <dbReference type="ARBA" id="ARBA00023172"/>
    </source>
</evidence>
<gene>
    <name evidence="7" type="ORF">R3P38DRAFT_3334053</name>
</gene>
<dbReference type="CDD" id="cd18186">
    <property type="entry name" value="BTB_POZ_ZBTB_KLHL-like"/>
    <property type="match status" value="1"/>
</dbReference>
<evidence type="ECO:0000259" key="6">
    <source>
        <dbReference type="PROSITE" id="PS50097"/>
    </source>
</evidence>
<dbReference type="GO" id="GO:0045002">
    <property type="term" value="P:double-strand break repair via single-strand annealing"/>
    <property type="evidence" value="ECO:0007669"/>
    <property type="project" value="TreeGrafter"/>
</dbReference>
<keyword evidence="3" id="KW-0233">DNA recombination</keyword>
<keyword evidence="4" id="KW-0234">DNA repair</keyword>
<evidence type="ECO:0000256" key="1">
    <source>
        <dbReference type="ARBA" id="ARBA00006638"/>
    </source>
</evidence>
<feature type="compositionally biased region" description="Polar residues" evidence="5">
    <location>
        <begin position="391"/>
        <end position="403"/>
    </location>
</feature>
<organism evidence="7 8">
    <name type="scientific">Favolaschia claudopus</name>
    <dbReference type="NCBI Taxonomy" id="2862362"/>
    <lineage>
        <taxon>Eukaryota</taxon>
        <taxon>Fungi</taxon>
        <taxon>Dikarya</taxon>
        <taxon>Basidiomycota</taxon>
        <taxon>Agaricomycotina</taxon>
        <taxon>Agaricomycetes</taxon>
        <taxon>Agaricomycetidae</taxon>
        <taxon>Agaricales</taxon>
        <taxon>Marasmiineae</taxon>
        <taxon>Mycenaceae</taxon>
        <taxon>Favolaschia</taxon>
    </lineage>
</organism>
<dbReference type="InterPro" id="IPR041247">
    <property type="entry name" value="Rad52_fam"/>
</dbReference>
<proteinExistence type="inferred from homology"/>
<reference evidence="7 8" key="1">
    <citation type="journal article" date="2024" name="J Genomics">
        <title>Draft genome sequencing and assembly of Favolaschia claudopus CIRM-BRFM 2984 isolated from oak limbs.</title>
        <authorList>
            <person name="Navarro D."/>
            <person name="Drula E."/>
            <person name="Chaduli D."/>
            <person name="Cazenave R."/>
            <person name="Ahrendt S."/>
            <person name="Wang J."/>
            <person name="Lipzen A."/>
            <person name="Daum C."/>
            <person name="Barry K."/>
            <person name="Grigoriev I.V."/>
            <person name="Favel A."/>
            <person name="Rosso M.N."/>
            <person name="Martin F."/>
        </authorList>
    </citation>
    <scope>NUCLEOTIDE SEQUENCE [LARGE SCALE GENOMIC DNA]</scope>
    <source>
        <strain evidence="7 8">CIRM-BRFM 2984</strain>
    </source>
</reference>
<feature type="domain" description="BTB" evidence="6">
    <location>
        <begin position="775"/>
        <end position="840"/>
    </location>
</feature>
<dbReference type="GO" id="GO:0005634">
    <property type="term" value="C:nucleus"/>
    <property type="evidence" value="ECO:0007669"/>
    <property type="project" value="TreeGrafter"/>
</dbReference>
<dbReference type="EMBL" id="JAWWNJ010000154">
    <property type="protein sequence ID" value="KAK6981071.1"/>
    <property type="molecule type" value="Genomic_DNA"/>
</dbReference>
<dbReference type="PANTHER" id="PTHR12132:SF1">
    <property type="entry name" value="DNA REPAIR PROTEIN RAD52 HOMOLOG"/>
    <property type="match status" value="1"/>
</dbReference>
<dbReference type="AlphaFoldDB" id="A0AAV9ZG73"/>
<dbReference type="Gene3D" id="3.30.710.10">
    <property type="entry name" value="Potassium Channel Kv1.1, Chain A"/>
    <property type="match status" value="1"/>
</dbReference>
<dbReference type="Pfam" id="PF00651">
    <property type="entry name" value="BTB"/>
    <property type="match status" value="1"/>
</dbReference>
<dbReference type="InterPro" id="IPR000210">
    <property type="entry name" value="BTB/POZ_dom"/>
</dbReference>
<feature type="compositionally biased region" description="Low complexity" evidence="5">
    <location>
        <begin position="276"/>
        <end position="286"/>
    </location>
</feature>
<evidence type="ECO:0000256" key="2">
    <source>
        <dbReference type="ARBA" id="ARBA00022763"/>
    </source>
</evidence>
<feature type="region of interest" description="Disordered" evidence="5">
    <location>
        <begin position="348"/>
        <end position="428"/>
    </location>
</feature>
<dbReference type="InterPro" id="IPR011333">
    <property type="entry name" value="SKP1/BTB/POZ_sf"/>
</dbReference>
<keyword evidence="2" id="KW-0227">DNA damage</keyword>
<evidence type="ECO:0000256" key="4">
    <source>
        <dbReference type="ARBA" id="ARBA00023204"/>
    </source>
</evidence>
<evidence type="ECO:0000256" key="5">
    <source>
        <dbReference type="SAM" id="MobiDB-lite"/>
    </source>
</evidence>
<evidence type="ECO:0000313" key="7">
    <source>
        <dbReference type="EMBL" id="KAK6981071.1"/>
    </source>
</evidence>
<feature type="compositionally biased region" description="Low complexity" evidence="5">
    <location>
        <begin position="441"/>
        <end position="463"/>
    </location>
</feature>
<feature type="region of interest" description="Disordered" evidence="5">
    <location>
        <begin position="231"/>
        <end position="324"/>
    </location>
</feature>
<dbReference type="FunFam" id="3.30.390.80:FF:000001">
    <property type="entry name" value="DNA repair protein RAD52 homolog"/>
    <property type="match status" value="1"/>
</dbReference>
<dbReference type="GO" id="GO:0006312">
    <property type="term" value="P:mitotic recombination"/>
    <property type="evidence" value="ECO:0007669"/>
    <property type="project" value="TreeGrafter"/>
</dbReference>
<dbReference type="Gene3D" id="3.30.390.80">
    <property type="entry name" value="DNA repair protein Rad52/59/22"/>
    <property type="match status" value="1"/>
</dbReference>
<name>A0AAV9ZG73_9AGAR</name>
<dbReference type="InterPro" id="IPR042525">
    <property type="entry name" value="Rad52_Rad59_Rad22_sf"/>
</dbReference>
<dbReference type="SUPFAM" id="SSF54695">
    <property type="entry name" value="POZ domain"/>
    <property type="match status" value="1"/>
</dbReference>
<dbReference type="GO" id="GO:0000724">
    <property type="term" value="P:double-strand break repair via homologous recombination"/>
    <property type="evidence" value="ECO:0007669"/>
    <property type="project" value="UniProtKB-ARBA"/>
</dbReference>
<dbReference type="GO" id="GO:0003697">
    <property type="term" value="F:single-stranded DNA binding"/>
    <property type="evidence" value="ECO:0007669"/>
    <property type="project" value="UniProtKB-ARBA"/>
</dbReference>
<dbReference type="PROSITE" id="PS50097">
    <property type="entry name" value="BTB"/>
    <property type="match status" value="1"/>
</dbReference>
<dbReference type="InterPro" id="IPR007232">
    <property type="entry name" value="Rad52_Rad59_Rad22"/>
</dbReference>
<feature type="region of interest" description="Disordered" evidence="5">
    <location>
        <begin position="441"/>
        <end position="536"/>
    </location>
</feature>
<dbReference type="Pfam" id="PF04098">
    <property type="entry name" value="Rad52_Rad22"/>
    <property type="match status" value="1"/>
</dbReference>
<evidence type="ECO:0000313" key="8">
    <source>
        <dbReference type="Proteomes" id="UP001362999"/>
    </source>
</evidence>
<protein>
    <recommendedName>
        <fullName evidence="6">BTB domain-containing protein</fullName>
    </recommendedName>
</protein>
<feature type="compositionally biased region" description="Low complexity" evidence="5">
    <location>
        <begin position="238"/>
        <end position="254"/>
    </location>
</feature>
<sequence length="840" mass="90702">MAGPLSGHLIDSYESSMSNQSIYTDGLISFSPSMHGLGGFNPNMHSTQQSLASDSLSHASTSMGESIYDRVSRLQAKLNQKLGPEFISTRPGPGGGPKLTYAEGWKVINVANEVFGYHGWSSNIVSLTTDYMDFNEETKRYNVGVSAIMRVTLKEGVHHEDVGYGMIENVKSRGQALDKCKKEAVTDGLKRTLRTFGNVLGNCLYDKSYTSEIVKIKPPPVKFDQSELHRLPQFSEKPSPAVATSAATSASMSSRPIVTTSTPVRMPPPAPPQPPKHQAQQQPVKPISSTPITTPGGERTVSFAQPGQMLPPPLPAVDDAGDESFGFSDDDALFACVDLGDGDLGRPIDFEEGTACSSTLSPGEEAPSVPQPQPQVQSKPAGSHGPMGLGRTNQGVVPQQNALPRQGTVIPRSGGPSRSNGGGAAGSAARALAIAAHIRNTTPTSSSTSNQNQNSAAASDSAAPGPPQKRPVTPSAGSFNFPQGMPASYLQDPNKPPPMLQGLKRGADAMMSSSTRSGTSAGMGLSGSGGQGGAARRPLATLAHDGRNAPPGEYQQGCHIVDLTDAAEDWSLLLEVLYNPFRQQAKCSFRILAAMLRLGRKYDFREAYEDALSRIRFEFPSDFEAFDNLDADMTRIEYQRGIYCDLLNLAYECGVHSSIPLLAFCCLREETLETILTGVEREDKSCAVLSDDLKMSMALAFGRMALFQHQNLSWLRDESVVPHSSCQSPARYPWYSMSQPEALPSTKRKRTEDASEPAMANTTPITRSEIWVPYGDMVLQAESTQFRVNRDVLARQSPVFSDMFSLPQPSDEPTIEGCPVVHLFDSAKDWELLLEILYDP</sequence>
<feature type="compositionally biased region" description="Gly residues" evidence="5">
    <location>
        <begin position="524"/>
        <end position="533"/>
    </location>
</feature>